<protein>
    <recommendedName>
        <fullName evidence="1">RNA-directed DNA polymerase</fullName>
        <ecNumber evidence="1">2.7.7.49</ecNumber>
    </recommendedName>
</protein>
<dbReference type="AlphaFoldDB" id="A0AAV8ZCD8"/>
<feature type="domain" description="Integrase zinc-binding" evidence="2">
    <location>
        <begin position="1"/>
        <end position="32"/>
    </location>
</feature>
<dbReference type="Proteomes" id="UP001162162">
    <property type="component" value="Unassembled WGS sequence"/>
</dbReference>
<evidence type="ECO:0000259" key="2">
    <source>
        <dbReference type="Pfam" id="PF17921"/>
    </source>
</evidence>
<accession>A0AAV8ZCD8</accession>
<dbReference type="EMBL" id="JAPWTK010000005">
    <property type="protein sequence ID" value="KAJ8961582.1"/>
    <property type="molecule type" value="Genomic_DNA"/>
</dbReference>
<dbReference type="InterPro" id="IPR041588">
    <property type="entry name" value="Integrase_H2C2"/>
</dbReference>
<keyword evidence="5" id="KW-1185">Reference proteome</keyword>
<sequence>MLGKVREGFYWVNCTTDVKEWCKKCVVCAASNGLQRHKKASMRQYNVDSPFERIAIDVAAYRSSVHKTTGQPLASIVMGRELHLPCDLKSGSTPGNDVVGEDYVSTLCQRMDDIHERVRSNTQGASDRMKETYDINANDGRYQPGNQVWLYNPQRRRGSPKLQSSWDGPYELIRQINDVVYRIQKLPRGKPRVIHFNRLAPFAGSNEEQAEAKVRPVSPPASELSFEEFMLLHSNGQKARYGGTQEPSDLFKTSPDFCLAHWRSYADKTQKLDEEKERSVFYVVTKQLSHHKPTYQNV</sequence>
<evidence type="ECO:0000313" key="5">
    <source>
        <dbReference type="Proteomes" id="UP001162162"/>
    </source>
</evidence>
<dbReference type="GO" id="GO:0003964">
    <property type="term" value="F:RNA-directed DNA polymerase activity"/>
    <property type="evidence" value="ECO:0007669"/>
    <property type="project" value="UniProtKB-EC"/>
</dbReference>
<reference evidence="4" key="1">
    <citation type="journal article" date="2023" name="Insect Mol. Biol.">
        <title>Genome sequencing provides insights into the evolution of gene families encoding plant cell wall-degrading enzymes in longhorned beetles.</title>
        <authorList>
            <person name="Shin N.R."/>
            <person name="Okamura Y."/>
            <person name="Kirsch R."/>
            <person name="Pauchet Y."/>
        </authorList>
    </citation>
    <scope>NUCLEOTIDE SEQUENCE</scope>
    <source>
        <strain evidence="4">AMC_N1</strain>
    </source>
</reference>
<dbReference type="PANTHER" id="PTHR37984">
    <property type="entry name" value="PROTEIN CBG26694"/>
    <property type="match status" value="1"/>
</dbReference>
<evidence type="ECO:0000256" key="1">
    <source>
        <dbReference type="ARBA" id="ARBA00012493"/>
    </source>
</evidence>
<dbReference type="Pfam" id="PF17921">
    <property type="entry name" value="Integrase_H2C2"/>
    <property type="match status" value="1"/>
</dbReference>
<evidence type="ECO:0000313" key="4">
    <source>
        <dbReference type="EMBL" id="KAJ8961582.1"/>
    </source>
</evidence>
<dbReference type="Pfam" id="PF22938">
    <property type="entry name" value="Integrase_p58_C"/>
    <property type="match status" value="1"/>
</dbReference>
<comment type="caution">
    <text evidence="4">The sequence shown here is derived from an EMBL/GenBank/DDBJ whole genome shotgun (WGS) entry which is preliminary data.</text>
</comment>
<proteinExistence type="predicted"/>
<dbReference type="PANTHER" id="PTHR37984:SF5">
    <property type="entry name" value="PROTEIN NYNRIN-LIKE"/>
    <property type="match status" value="1"/>
</dbReference>
<dbReference type="InterPro" id="IPR054465">
    <property type="entry name" value="Integrase_p58-like_C"/>
</dbReference>
<dbReference type="EC" id="2.7.7.49" evidence="1"/>
<name>A0AAV8ZCD8_9CUCU</name>
<gene>
    <name evidence="4" type="ORF">NQ318_014834</name>
</gene>
<dbReference type="InterPro" id="IPR050951">
    <property type="entry name" value="Retrovirus_Pol_polyprotein"/>
</dbReference>
<evidence type="ECO:0000259" key="3">
    <source>
        <dbReference type="Pfam" id="PF22938"/>
    </source>
</evidence>
<feature type="domain" description="Integrase p58-like C-terminal" evidence="3">
    <location>
        <begin position="168"/>
        <end position="201"/>
    </location>
</feature>
<organism evidence="4 5">
    <name type="scientific">Aromia moschata</name>
    <dbReference type="NCBI Taxonomy" id="1265417"/>
    <lineage>
        <taxon>Eukaryota</taxon>
        <taxon>Metazoa</taxon>
        <taxon>Ecdysozoa</taxon>
        <taxon>Arthropoda</taxon>
        <taxon>Hexapoda</taxon>
        <taxon>Insecta</taxon>
        <taxon>Pterygota</taxon>
        <taxon>Neoptera</taxon>
        <taxon>Endopterygota</taxon>
        <taxon>Coleoptera</taxon>
        <taxon>Polyphaga</taxon>
        <taxon>Cucujiformia</taxon>
        <taxon>Chrysomeloidea</taxon>
        <taxon>Cerambycidae</taxon>
        <taxon>Cerambycinae</taxon>
        <taxon>Callichromatini</taxon>
        <taxon>Aromia</taxon>
    </lineage>
</organism>